<dbReference type="InterPro" id="IPR003758">
    <property type="entry name" value="LpxK"/>
</dbReference>
<evidence type="ECO:0000256" key="6">
    <source>
        <dbReference type="ARBA" id="ARBA00022556"/>
    </source>
</evidence>
<dbReference type="RefSeq" id="WP_054559423.1">
    <property type="nucleotide sequence ID" value="NZ_LDJX01000004.1"/>
</dbReference>
<keyword evidence="5 13" id="KW-0444">Lipid biosynthesis</keyword>
<protein>
    <recommendedName>
        <fullName evidence="4 13">Tetraacyldisaccharide 4'-kinase</fullName>
        <ecNumber evidence="3 13">2.7.1.130</ecNumber>
    </recommendedName>
    <alternativeName>
        <fullName evidence="12 13">Lipid A 4'-kinase</fullName>
    </alternativeName>
</protein>
<feature type="binding site" evidence="13">
    <location>
        <begin position="47"/>
        <end position="54"/>
    </location>
    <ligand>
        <name>ATP</name>
        <dbReference type="ChEBI" id="CHEBI:30616"/>
    </ligand>
</feature>
<keyword evidence="14" id="KW-1133">Transmembrane helix</keyword>
<keyword evidence="7 13" id="KW-0808">Transferase</keyword>
<dbReference type="PANTHER" id="PTHR42724:SF1">
    <property type="entry name" value="TETRAACYLDISACCHARIDE 4'-KINASE, MITOCHONDRIAL-RELATED"/>
    <property type="match status" value="1"/>
</dbReference>
<keyword evidence="10 13" id="KW-0067">ATP-binding</keyword>
<organism evidence="15 16">
    <name type="scientific">Croceitalea dokdonensis DOKDO 023</name>
    <dbReference type="NCBI Taxonomy" id="1300341"/>
    <lineage>
        <taxon>Bacteria</taxon>
        <taxon>Pseudomonadati</taxon>
        <taxon>Bacteroidota</taxon>
        <taxon>Flavobacteriia</taxon>
        <taxon>Flavobacteriales</taxon>
        <taxon>Flavobacteriaceae</taxon>
        <taxon>Croceitalea</taxon>
    </lineage>
</organism>
<dbReference type="GO" id="GO:0005524">
    <property type="term" value="F:ATP binding"/>
    <property type="evidence" value="ECO:0007669"/>
    <property type="project" value="UniProtKB-UniRule"/>
</dbReference>
<dbReference type="Proteomes" id="UP000050280">
    <property type="component" value="Unassembled WGS sequence"/>
</dbReference>
<evidence type="ECO:0000256" key="2">
    <source>
        <dbReference type="ARBA" id="ARBA00004870"/>
    </source>
</evidence>
<feature type="transmembrane region" description="Helical" evidence="14">
    <location>
        <begin position="6"/>
        <end position="25"/>
    </location>
</feature>
<evidence type="ECO:0000256" key="12">
    <source>
        <dbReference type="ARBA" id="ARBA00029757"/>
    </source>
</evidence>
<dbReference type="PATRIC" id="fig|1300341.3.peg.2535"/>
<evidence type="ECO:0000256" key="13">
    <source>
        <dbReference type="HAMAP-Rule" id="MF_00409"/>
    </source>
</evidence>
<evidence type="ECO:0000256" key="14">
    <source>
        <dbReference type="SAM" id="Phobius"/>
    </source>
</evidence>
<comment type="similarity">
    <text evidence="13">Belongs to the LpxK family.</text>
</comment>
<dbReference type="UniPathway" id="UPA00359">
    <property type="reaction ID" value="UER00482"/>
</dbReference>
<reference evidence="15 16" key="1">
    <citation type="submission" date="2015-09" db="EMBL/GenBank/DDBJ databases">
        <title>Genome sequence of the marine flavobacterium Croceitalea dokdonensis DOKDO 023 that contains proton- and sodium-pumping rhodopsins.</title>
        <authorList>
            <person name="Kwon S.-K."/>
            <person name="Lee H.K."/>
            <person name="Kwak M.-J."/>
            <person name="Kim J.F."/>
        </authorList>
    </citation>
    <scope>NUCLEOTIDE SEQUENCE [LARGE SCALE GENOMIC DNA]</scope>
    <source>
        <strain evidence="15 16">DOKDO 023</strain>
    </source>
</reference>
<dbReference type="EC" id="2.7.1.130" evidence="3 13"/>
<evidence type="ECO:0000256" key="3">
    <source>
        <dbReference type="ARBA" id="ARBA00012071"/>
    </source>
</evidence>
<dbReference type="EMBL" id="LDJX01000004">
    <property type="protein sequence ID" value="KPM31869.1"/>
    <property type="molecule type" value="Genomic_DNA"/>
</dbReference>
<dbReference type="HAMAP" id="MF_00409">
    <property type="entry name" value="LpxK"/>
    <property type="match status" value="1"/>
</dbReference>
<evidence type="ECO:0000256" key="9">
    <source>
        <dbReference type="ARBA" id="ARBA00022777"/>
    </source>
</evidence>
<keyword evidence="6 13" id="KW-0441">Lipid A biosynthesis</keyword>
<dbReference type="Pfam" id="PF02606">
    <property type="entry name" value="LpxK"/>
    <property type="match status" value="1"/>
</dbReference>
<dbReference type="NCBIfam" id="TIGR00682">
    <property type="entry name" value="lpxK"/>
    <property type="match status" value="1"/>
</dbReference>
<dbReference type="OrthoDB" id="9766423at2"/>
<proteinExistence type="inferred from homology"/>
<comment type="caution">
    <text evidence="15">The sequence shown here is derived from an EMBL/GenBank/DDBJ whole genome shotgun (WGS) entry which is preliminary data.</text>
</comment>
<evidence type="ECO:0000256" key="4">
    <source>
        <dbReference type="ARBA" id="ARBA00016436"/>
    </source>
</evidence>
<keyword evidence="11 13" id="KW-0443">Lipid metabolism</keyword>
<keyword evidence="16" id="KW-1185">Reference proteome</keyword>
<comment type="pathway">
    <text evidence="2 13">Glycolipid biosynthesis; lipid IV(A) biosynthesis; lipid IV(A) from (3R)-3-hydroxytetradecanoyl-[acyl-carrier-protein] and UDP-N-acetyl-alpha-D-glucosamine: step 6/6.</text>
</comment>
<evidence type="ECO:0000256" key="10">
    <source>
        <dbReference type="ARBA" id="ARBA00022840"/>
    </source>
</evidence>
<dbReference type="PANTHER" id="PTHR42724">
    <property type="entry name" value="TETRAACYLDISACCHARIDE 4'-KINASE"/>
    <property type="match status" value="1"/>
</dbReference>
<gene>
    <name evidence="13" type="primary">lpxK</name>
    <name evidence="15" type="ORF">I595_2369</name>
</gene>
<dbReference type="SUPFAM" id="SSF52540">
    <property type="entry name" value="P-loop containing nucleoside triphosphate hydrolases"/>
    <property type="match status" value="1"/>
</dbReference>
<evidence type="ECO:0000313" key="16">
    <source>
        <dbReference type="Proteomes" id="UP000050280"/>
    </source>
</evidence>
<dbReference type="STRING" id="1300341.I595_2369"/>
<keyword evidence="9 13" id="KW-0418">Kinase</keyword>
<keyword evidence="14" id="KW-0472">Membrane</keyword>
<dbReference type="GO" id="GO:0009029">
    <property type="term" value="F:lipid-A 4'-kinase activity"/>
    <property type="evidence" value="ECO:0007669"/>
    <property type="project" value="UniProtKB-UniRule"/>
</dbReference>
<evidence type="ECO:0000256" key="1">
    <source>
        <dbReference type="ARBA" id="ARBA00002274"/>
    </source>
</evidence>
<dbReference type="GO" id="GO:0009245">
    <property type="term" value="P:lipid A biosynthetic process"/>
    <property type="evidence" value="ECO:0007669"/>
    <property type="project" value="UniProtKB-UniRule"/>
</dbReference>
<dbReference type="AlphaFoldDB" id="A0A0P7AJ93"/>
<evidence type="ECO:0000256" key="8">
    <source>
        <dbReference type="ARBA" id="ARBA00022741"/>
    </source>
</evidence>
<comment type="function">
    <text evidence="1 13">Transfers the gamma-phosphate of ATP to the 4'-position of a tetraacyldisaccharide 1-phosphate intermediate (termed DS-1-P) to form tetraacyldisaccharide 1,4'-bis-phosphate (lipid IVA).</text>
</comment>
<dbReference type="GO" id="GO:0005886">
    <property type="term" value="C:plasma membrane"/>
    <property type="evidence" value="ECO:0007669"/>
    <property type="project" value="TreeGrafter"/>
</dbReference>
<evidence type="ECO:0000256" key="7">
    <source>
        <dbReference type="ARBA" id="ARBA00022679"/>
    </source>
</evidence>
<keyword evidence="8 13" id="KW-0547">Nucleotide-binding</keyword>
<evidence type="ECO:0000313" key="15">
    <source>
        <dbReference type="EMBL" id="KPM31869.1"/>
    </source>
</evidence>
<keyword evidence="14" id="KW-0812">Transmembrane</keyword>
<dbReference type="GO" id="GO:0009244">
    <property type="term" value="P:lipopolysaccharide core region biosynthetic process"/>
    <property type="evidence" value="ECO:0007669"/>
    <property type="project" value="TreeGrafter"/>
</dbReference>
<dbReference type="InterPro" id="IPR027417">
    <property type="entry name" value="P-loop_NTPase"/>
</dbReference>
<evidence type="ECO:0000256" key="11">
    <source>
        <dbReference type="ARBA" id="ARBA00023098"/>
    </source>
</evidence>
<sequence length="337" mass="38068">MRIVRILGFPVAVVYGLVVHIRNFLFDRGLLASRSFKTPTICVGNLSVGGTGKTPMIEYLVRLLAKDHKVAVLSRGYKRKSTGFQLAHVGSDAYQLGDEPFQIHKKFPEITVAVDANRTHGIVTLENKVQPDIILLDDAFQHRKVVPSLAILLTAYDQLFYDDFYLPTGSLRDAKNQKNRADIIVVTKCPKDLPQKEQNAIVAMMKTVRPVFFTYLDYDQGVRSTNGNLSYKDIEGKKIGLVTGIANPKPMVDFLKGKGVDFTHHAFADHHFFSEKELNRFKQFDVILTTEKDYVRLGDKVPHAYYVGVRHQFIPSHGIGFNTILAEKLKNHLVSWP</sequence>
<evidence type="ECO:0000256" key="5">
    <source>
        <dbReference type="ARBA" id="ARBA00022516"/>
    </source>
</evidence>
<name>A0A0P7AJ93_9FLAO</name>
<comment type="catalytic activity">
    <reaction evidence="13">
        <text>a lipid A disaccharide + ATP = a lipid IVA + ADP + H(+)</text>
        <dbReference type="Rhea" id="RHEA:67840"/>
        <dbReference type="ChEBI" id="CHEBI:15378"/>
        <dbReference type="ChEBI" id="CHEBI:30616"/>
        <dbReference type="ChEBI" id="CHEBI:176343"/>
        <dbReference type="ChEBI" id="CHEBI:176425"/>
        <dbReference type="ChEBI" id="CHEBI:456216"/>
        <dbReference type="EC" id="2.7.1.130"/>
    </reaction>
</comment>
<accession>A0A0P7AJ93</accession>